<evidence type="ECO:0000256" key="1">
    <source>
        <dbReference type="ARBA" id="ARBA00007806"/>
    </source>
</evidence>
<reference evidence="10" key="1">
    <citation type="submission" date="2021-01" db="EMBL/GenBank/DDBJ databases">
        <authorList>
            <person name="Corre E."/>
            <person name="Pelletier E."/>
            <person name="Niang G."/>
            <person name="Scheremetjew M."/>
            <person name="Finn R."/>
            <person name="Kale V."/>
            <person name="Holt S."/>
            <person name="Cochrane G."/>
            <person name="Meng A."/>
            <person name="Brown T."/>
            <person name="Cohen L."/>
        </authorList>
    </citation>
    <scope>NUCLEOTIDE SEQUENCE</scope>
    <source>
        <strain evidence="10">DIVA3 518/3/11/1/6</strain>
    </source>
</reference>
<feature type="compositionally biased region" description="Basic and acidic residues" evidence="5">
    <location>
        <begin position="163"/>
        <end position="179"/>
    </location>
</feature>
<evidence type="ECO:0000256" key="5">
    <source>
        <dbReference type="SAM" id="MobiDB-lite"/>
    </source>
</evidence>
<dbReference type="SUPFAM" id="SSF51445">
    <property type="entry name" value="(Trans)glycosidases"/>
    <property type="match status" value="1"/>
</dbReference>
<evidence type="ECO:0000256" key="2">
    <source>
        <dbReference type="ARBA" id="ARBA00022801"/>
    </source>
</evidence>
<feature type="region of interest" description="Disordered" evidence="5">
    <location>
        <begin position="163"/>
        <end position="189"/>
    </location>
</feature>
<dbReference type="CDD" id="cd14752">
    <property type="entry name" value="GH31_N"/>
    <property type="match status" value="1"/>
</dbReference>
<dbReference type="EMBL" id="HBKP01017330">
    <property type="protein sequence ID" value="CAE2228877.1"/>
    <property type="molecule type" value="Transcribed_RNA"/>
</dbReference>
<gene>
    <name evidence="10" type="ORF">VSP0166_LOCUS12281</name>
</gene>
<evidence type="ECO:0008006" key="11">
    <source>
        <dbReference type="Google" id="ProtNLM"/>
    </source>
</evidence>
<keyword evidence="2 4" id="KW-0378">Hydrolase</keyword>
<dbReference type="Pfam" id="PF21365">
    <property type="entry name" value="Glyco_hydro_31_3rd"/>
    <property type="match status" value="1"/>
</dbReference>
<feature type="domain" description="Glycoside hydrolase family 31 N-terminal" evidence="7">
    <location>
        <begin position="76"/>
        <end position="243"/>
    </location>
</feature>
<dbReference type="CDD" id="cd06604">
    <property type="entry name" value="GH31_glucosidase_II_MalA"/>
    <property type="match status" value="1"/>
</dbReference>
<sequence length="815" mass="92214">MHVDKHLVDAELAHITIAEVQNEHSGAFEEITLDPVKVAHREDVTEALNFAKTSHWDTNTDTDPDVCGYLSNHCVRTRHQSSQKCLPSFAMERFPKLDSSIRGDSCGGNTIFSYQFTKYDTAKHDKLTWEGFRMEVPCSTSIYGTGENTGGLLLNEMADYGPHEHSESYDQRRGIDKKTGKPIPEPPAKHYPRPRNNAICWNTDAVFCDESFESMYQSHPWVLLVKEDGSALGVFVDSTYRTVIHLCKEGSLIYLYFLSEAPKGAPPVYLFPAQTPQRVLQELSTFTGYMKLPPKWALGYQQCRYSYYPDTTVKKVAKTFREKKIPCDVIWMDIHYMDEYKCFTFDKAHFPDPKALNTYLHDNGFKSVWMLDPGIKLLDGYSVYDSGTQGNHWITLKEGNKTPAVGKVWPGKTVFPDFLKQETREWWGDLFKEYMGTGIDGVWNDMNEISSFQDGNSIPQYSYHHADEDLGGPDPNTRYHNVYGMMMAKASYDGIQKADNNKRPFVLTRANFMGGQRYAAMWTGDNTSSWSHLHFSIPMVLNMGLSAQPFAGVDIGGFFENASASLYARWVGIGALLPFARGHSCDGTADHEPWSFGKQTEDTCRRAIERRYRLLPYFYTCFHEASKTGLPVARPVFFTDPTDTSLRAIDDAFVIGEDILVQAFTTPAKEESCVLPAKYQWRKMFILDDPNERSDADLPDLYQRSGSIIPVGPLVQFVDDESSHELDLYVFLGEDGEATGKMYDDAGEGYAYQSGDFAMFEFHAQKSNGEVTVTSKQTGGVFTSPYSLVRVHVVVQEEKQSKVFHSLEFVATFSV</sequence>
<name>A0A7S4MKT8_9EUKA</name>
<dbReference type="SUPFAM" id="SSF51011">
    <property type="entry name" value="Glycosyl hydrolase domain"/>
    <property type="match status" value="1"/>
</dbReference>
<dbReference type="PANTHER" id="PTHR22762">
    <property type="entry name" value="ALPHA-GLUCOSIDASE"/>
    <property type="match status" value="1"/>
</dbReference>
<dbReference type="Gene3D" id="2.60.40.1760">
    <property type="entry name" value="glycosyl hydrolase (family 31)"/>
    <property type="match status" value="1"/>
</dbReference>
<dbReference type="InterPro" id="IPR013780">
    <property type="entry name" value="Glyco_hydro_b"/>
</dbReference>
<dbReference type="InterPro" id="IPR033403">
    <property type="entry name" value="DUF5110"/>
</dbReference>
<dbReference type="InterPro" id="IPR030458">
    <property type="entry name" value="Glyco_hydro_31_AS"/>
</dbReference>
<feature type="domain" description="Glycosyl hydrolase family 31 C-terminal" evidence="9">
    <location>
        <begin position="629"/>
        <end position="709"/>
    </location>
</feature>
<keyword evidence="3 4" id="KW-0326">Glycosidase</keyword>
<dbReference type="PROSITE" id="PS00129">
    <property type="entry name" value="GLYCOSYL_HYDROL_F31_1"/>
    <property type="match status" value="1"/>
</dbReference>
<evidence type="ECO:0000259" key="8">
    <source>
        <dbReference type="Pfam" id="PF17137"/>
    </source>
</evidence>
<organism evidence="10">
    <name type="scientific">Vannella robusta</name>
    <dbReference type="NCBI Taxonomy" id="1487602"/>
    <lineage>
        <taxon>Eukaryota</taxon>
        <taxon>Amoebozoa</taxon>
        <taxon>Discosea</taxon>
        <taxon>Flabellinia</taxon>
        <taxon>Vannellidae</taxon>
        <taxon>Vannella</taxon>
    </lineage>
</organism>
<dbReference type="Pfam" id="PF17137">
    <property type="entry name" value="DUF5110"/>
    <property type="match status" value="1"/>
</dbReference>
<evidence type="ECO:0000313" key="10">
    <source>
        <dbReference type="EMBL" id="CAE2228877.1"/>
    </source>
</evidence>
<dbReference type="Gene3D" id="2.60.40.1180">
    <property type="entry name" value="Golgi alpha-mannosidase II"/>
    <property type="match status" value="2"/>
</dbReference>
<dbReference type="PANTHER" id="PTHR22762:SF120">
    <property type="entry name" value="HETEROGLYCAN GLUCOSIDASE 1"/>
    <property type="match status" value="1"/>
</dbReference>
<evidence type="ECO:0000256" key="4">
    <source>
        <dbReference type="RuleBase" id="RU361185"/>
    </source>
</evidence>
<evidence type="ECO:0000259" key="6">
    <source>
        <dbReference type="Pfam" id="PF01055"/>
    </source>
</evidence>
<dbReference type="InterPro" id="IPR000322">
    <property type="entry name" value="Glyco_hydro_31_TIM"/>
</dbReference>
<dbReference type="GO" id="GO:0004553">
    <property type="term" value="F:hydrolase activity, hydrolyzing O-glycosyl compounds"/>
    <property type="evidence" value="ECO:0007669"/>
    <property type="project" value="InterPro"/>
</dbReference>
<accession>A0A7S4MKT8</accession>
<dbReference type="AlphaFoldDB" id="A0A7S4MKT8"/>
<evidence type="ECO:0000259" key="7">
    <source>
        <dbReference type="Pfam" id="PF13802"/>
    </source>
</evidence>
<feature type="domain" description="DUF5110" evidence="8">
    <location>
        <begin position="725"/>
        <end position="786"/>
    </location>
</feature>
<dbReference type="Gene3D" id="3.20.20.80">
    <property type="entry name" value="Glycosidases"/>
    <property type="match status" value="1"/>
</dbReference>
<dbReference type="GO" id="GO:0005975">
    <property type="term" value="P:carbohydrate metabolic process"/>
    <property type="evidence" value="ECO:0007669"/>
    <property type="project" value="InterPro"/>
</dbReference>
<proteinExistence type="inferred from homology"/>
<comment type="similarity">
    <text evidence="1 4">Belongs to the glycosyl hydrolase 31 family.</text>
</comment>
<evidence type="ECO:0000259" key="9">
    <source>
        <dbReference type="Pfam" id="PF21365"/>
    </source>
</evidence>
<dbReference type="Pfam" id="PF13802">
    <property type="entry name" value="Gal_mutarotas_2"/>
    <property type="match status" value="1"/>
</dbReference>
<protein>
    <recommendedName>
        <fullName evidence="11">Alpha-glucosidase</fullName>
    </recommendedName>
</protein>
<evidence type="ECO:0000256" key="3">
    <source>
        <dbReference type="ARBA" id="ARBA00023295"/>
    </source>
</evidence>
<dbReference type="Pfam" id="PF01055">
    <property type="entry name" value="Glyco_hydro_31_2nd"/>
    <property type="match status" value="1"/>
</dbReference>
<dbReference type="InterPro" id="IPR025887">
    <property type="entry name" value="Glyco_hydro_31_N_dom"/>
</dbReference>
<dbReference type="InterPro" id="IPR048395">
    <property type="entry name" value="Glyco_hydro_31_C"/>
</dbReference>
<feature type="domain" description="Glycoside hydrolase family 31 TIM barrel" evidence="6">
    <location>
        <begin position="291"/>
        <end position="620"/>
    </location>
</feature>
<dbReference type="InterPro" id="IPR017853">
    <property type="entry name" value="GH"/>
</dbReference>